<accession>A0A9N9AB36</accession>
<dbReference type="EMBL" id="CAJVPI010000366">
    <property type="protein sequence ID" value="CAG8525753.1"/>
    <property type="molecule type" value="Genomic_DNA"/>
</dbReference>
<dbReference type="AlphaFoldDB" id="A0A9N9AB36"/>
<keyword evidence="2" id="KW-1185">Reference proteome</keyword>
<evidence type="ECO:0000313" key="2">
    <source>
        <dbReference type="Proteomes" id="UP000789739"/>
    </source>
</evidence>
<gene>
    <name evidence="1" type="ORF">PBRASI_LOCUS3861</name>
</gene>
<protein>
    <submittedName>
        <fullName evidence="1">5342_t:CDS:1</fullName>
    </submittedName>
</protein>
<name>A0A9N9AB36_9GLOM</name>
<organism evidence="1 2">
    <name type="scientific">Paraglomus brasilianum</name>
    <dbReference type="NCBI Taxonomy" id="144538"/>
    <lineage>
        <taxon>Eukaryota</taxon>
        <taxon>Fungi</taxon>
        <taxon>Fungi incertae sedis</taxon>
        <taxon>Mucoromycota</taxon>
        <taxon>Glomeromycotina</taxon>
        <taxon>Glomeromycetes</taxon>
        <taxon>Paraglomerales</taxon>
        <taxon>Paraglomeraceae</taxon>
        <taxon>Paraglomus</taxon>
    </lineage>
</organism>
<comment type="caution">
    <text evidence="1">The sequence shown here is derived from an EMBL/GenBank/DDBJ whole genome shotgun (WGS) entry which is preliminary data.</text>
</comment>
<reference evidence="1" key="1">
    <citation type="submission" date="2021-06" db="EMBL/GenBank/DDBJ databases">
        <authorList>
            <person name="Kallberg Y."/>
            <person name="Tangrot J."/>
            <person name="Rosling A."/>
        </authorList>
    </citation>
    <scope>NUCLEOTIDE SEQUENCE</scope>
    <source>
        <strain evidence="1">BR232B</strain>
    </source>
</reference>
<dbReference type="Proteomes" id="UP000789739">
    <property type="component" value="Unassembled WGS sequence"/>
</dbReference>
<evidence type="ECO:0000313" key="1">
    <source>
        <dbReference type="EMBL" id="CAG8525753.1"/>
    </source>
</evidence>
<sequence length="125" mass="14599">MDVQVECPPHRCRNIAICYGLRQWMRPGDKLPFLEFEPSDKTWTLSGATSSILQEITYIETVEDFFRGAPDLGWPDYLSYLDKQQKLLEQHNEPDRIQSRRARELPASICIQRRVSSMEISLRAL</sequence>
<proteinExistence type="predicted"/>